<feature type="binding site" evidence="8">
    <location>
        <position position="245"/>
    </location>
    <ligand>
        <name>ATP</name>
        <dbReference type="ChEBI" id="CHEBI:30616"/>
    </ligand>
</feature>
<comment type="caution">
    <text evidence="12">The sequence shown here is derived from an EMBL/GenBank/DDBJ whole genome shotgun (WGS) entry which is preliminary data.</text>
</comment>
<dbReference type="NCBIfam" id="TIGR00657">
    <property type="entry name" value="asp_kinases"/>
    <property type="match status" value="1"/>
</dbReference>
<evidence type="ECO:0000313" key="13">
    <source>
        <dbReference type="Proteomes" id="UP001139125"/>
    </source>
</evidence>
<evidence type="ECO:0000256" key="9">
    <source>
        <dbReference type="RuleBase" id="RU003448"/>
    </source>
</evidence>
<protein>
    <recommendedName>
        <fullName evidence="9">Aspartokinase</fullName>
        <ecNumber evidence="9">2.7.2.4</ecNumber>
    </recommendedName>
</protein>
<dbReference type="PANTHER" id="PTHR21499">
    <property type="entry name" value="ASPARTATE KINASE"/>
    <property type="match status" value="1"/>
</dbReference>
<dbReference type="InterPro" id="IPR001341">
    <property type="entry name" value="Asp_kinase"/>
</dbReference>
<keyword evidence="3 9" id="KW-0808">Transferase</keyword>
<feature type="binding site" evidence="8">
    <location>
        <begin position="270"/>
        <end position="271"/>
    </location>
    <ligand>
        <name>ATP</name>
        <dbReference type="ChEBI" id="CHEBI:30616"/>
    </ligand>
</feature>
<dbReference type="GO" id="GO:0005829">
    <property type="term" value="C:cytosol"/>
    <property type="evidence" value="ECO:0007669"/>
    <property type="project" value="TreeGrafter"/>
</dbReference>
<comment type="pathway">
    <text evidence="1 10">Amino-acid biosynthesis; L-lysine biosynthesis via DAP pathway; (S)-tetrahydrodipicolinate from L-aspartate: step 1/4.</text>
</comment>
<dbReference type="Pfam" id="PF00696">
    <property type="entry name" value="AA_kinase"/>
    <property type="match status" value="1"/>
</dbReference>
<keyword evidence="4 8" id="KW-0547">Nucleotide-binding</keyword>
<evidence type="ECO:0000313" key="12">
    <source>
        <dbReference type="EMBL" id="MCP9290990.1"/>
    </source>
</evidence>
<keyword evidence="13" id="KW-1185">Reference proteome</keyword>
<comment type="catalytic activity">
    <reaction evidence="7 9">
        <text>L-aspartate + ATP = 4-phospho-L-aspartate + ADP</text>
        <dbReference type="Rhea" id="RHEA:23776"/>
        <dbReference type="ChEBI" id="CHEBI:29991"/>
        <dbReference type="ChEBI" id="CHEBI:30616"/>
        <dbReference type="ChEBI" id="CHEBI:57535"/>
        <dbReference type="ChEBI" id="CHEBI:456216"/>
        <dbReference type="EC" id="2.7.2.4"/>
    </reaction>
</comment>
<dbReference type="GO" id="GO:0009089">
    <property type="term" value="P:lysine biosynthetic process via diaminopimelate"/>
    <property type="evidence" value="ECO:0007669"/>
    <property type="project" value="InterPro"/>
</dbReference>
<dbReference type="Proteomes" id="UP001139125">
    <property type="component" value="Unassembled WGS sequence"/>
</dbReference>
<dbReference type="InterPro" id="IPR001048">
    <property type="entry name" value="Asp/Glu/Uridylate_kinase"/>
</dbReference>
<feature type="binding site" evidence="8">
    <location>
        <position position="240"/>
    </location>
    <ligand>
        <name>ATP</name>
        <dbReference type="ChEBI" id="CHEBI:30616"/>
    </ligand>
</feature>
<comment type="pathway">
    <text evidence="10">Amino-acid biosynthesis; L-threonine biosynthesis; L-threonine from L-aspartate: step 1/5.</text>
</comment>
<evidence type="ECO:0000256" key="7">
    <source>
        <dbReference type="ARBA" id="ARBA00047872"/>
    </source>
</evidence>
<evidence type="ECO:0000256" key="2">
    <source>
        <dbReference type="ARBA" id="ARBA00010122"/>
    </source>
</evidence>
<dbReference type="Gene3D" id="3.30.70.260">
    <property type="match status" value="2"/>
</dbReference>
<keyword evidence="5 9" id="KW-0418">Kinase</keyword>
<evidence type="ECO:0000256" key="1">
    <source>
        <dbReference type="ARBA" id="ARBA00004766"/>
    </source>
</evidence>
<comment type="similarity">
    <text evidence="2 9">Belongs to the aspartokinase family.</text>
</comment>
<name>A0A9X2L2D7_9BACT</name>
<dbReference type="PROSITE" id="PS00324">
    <property type="entry name" value="ASPARTOKINASE"/>
    <property type="match status" value="1"/>
</dbReference>
<proteinExistence type="inferred from homology"/>
<evidence type="ECO:0000256" key="4">
    <source>
        <dbReference type="ARBA" id="ARBA00022741"/>
    </source>
</evidence>
<dbReference type="GO" id="GO:0009090">
    <property type="term" value="P:homoserine biosynthetic process"/>
    <property type="evidence" value="ECO:0007669"/>
    <property type="project" value="TreeGrafter"/>
</dbReference>
<dbReference type="EC" id="2.7.2.4" evidence="9"/>
<dbReference type="EMBL" id="JANDBC010000001">
    <property type="protein sequence ID" value="MCP9290990.1"/>
    <property type="molecule type" value="Genomic_DNA"/>
</dbReference>
<evidence type="ECO:0000256" key="8">
    <source>
        <dbReference type="PIRSR" id="PIRSR000726-1"/>
    </source>
</evidence>
<dbReference type="InterPro" id="IPR036393">
    <property type="entry name" value="AceGlu_kinase-like_sf"/>
</dbReference>
<dbReference type="PANTHER" id="PTHR21499:SF59">
    <property type="entry name" value="ASPARTOKINASE"/>
    <property type="match status" value="1"/>
</dbReference>
<reference evidence="12" key="1">
    <citation type="submission" date="2022-06" db="EMBL/GenBank/DDBJ databases">
        <title>Gracilimonas sp. CAU 1638 isolated from sea sediment.</title>
        <authorList>
            <person name="Kim W."/>
        </authorList>
    </citation>
    <scope>NUCLEOTIDE SEQUENCE</scope>
    <source>
        <strain evidence="12">CAU 1638</strain>
    </source>
</reference>
<dbReference type="PIRSF" id="PIRSF000726">
    <property type="entry name" value="Asp_kin"/>
    <property type="match status" value="1"/>
</dbReference>
<keyword evidence="6 8" id="KW-0067">ATP-binding</keyword>
<evidence type="ECO:0000256" key="5">
    <source>
        <dbReference type="ARBA" id="ARBA00022777"/>
    </source>
</evidence>
<evidence type="ECO:0000259" key="11">
    <source>
        <dbReference type="Pfam" id="PF00696"/>
    </source>
</evidence>
<dbReference type="GO" id="GO:0004072">
    <property type="term" value="F:aspartate kinase activity"/>
    <property type="evidence" value="ECO:0007669"/>
    <property type="project" value="UniProtKB-EC"/>
</dbReference>
<feature type="binding site" evidence="8">
    <location>
        <begin position="234"/>
        <end position="235"/>
    </location>
    <ligand>
        <name>ATP</name>
        <dbReference type="ChEBI" id="CHEBI:30616"/>
    </ligand>
</feature>
<evidence type="ECO:0000256" key="10">
    <source>
        <dbReference type="RuleBase" id="RU004249"/>
    </source>
</evidence>
<comment type="pathway">
    <text evidence="10">Amino-acid biosynthesis; L-methionine biosynthesis via de novo pathway; L-homoserine from L-aspartate: step 1/3.</text>
</comment>
<dbReference type="InterPro" id="IPR045865">
    <property type="entry name" value="ACT-like_dom_sf"/>
</dbReference>
<accession>A0A9X2L2D7</accession>
<feature type="domain" description="Aspartate/glutamate/uridylate kinase" evidence="11">
    <location>
        <begin position="3"/>
        <end position="291"/>
    </location>
</feature>
<dbReference type="Gene3D" id="3.40.1160.10">
    <property type="entry name" value="Acetylglutamate kinase-like"/>
    <property type="match status" value="1"/>
</dbReference>
<dbReference type="GO" id="GO:0005524">
    <property type="term" value="F:ATP binding"/>
    <property type="evidence" value="ECO:0007669"/>
    <property type="project" value="UniProtKB-KW"/>
</dbReference>
<dbReference type="InterPro" id="IPR018042">
    <property type="entry name" value="Aspartate_kinase_CS"/>
</dbReference>
<dbReference type="SUPFAM" id="SSF55021">
    <property type="entry name" value="ACT-like"/>
    <property type="match status" value="1"/>
</dbReference>
<organism evidence="12 13">
    <name type="scientific">Gracilimonas sediminicola</name>
    <dbReference type="NCBI Taxonomy" id="2952158"/>
    <lineage>
        <taxon>Bacteria</taxon>
        <taxon>Pseudomonadati</taxon>
        <taxon>Balneolota</taxon>
        <taxon>Balneolia</taxon>
        <taxon>Balneolales</taxon>
        <taxon>Balneolaceae</taxon>
        <taxon>Gracilimonas</taxon>
    </lineage>
</organism>
<dbReference type="RefSeq" id="WP_255133541.1">
    <property type="nucleotide sequence ID" value="NZ_JANDBC010000001.1"/>
</dbReference>
<dbReference type="AlphaFoldDB" id="A0A9X2L2D7"/>
<keyword evidence="10" id="KW-0028">Amino-acid biosynthesis</keyword>
<dbReference type="InterPro" id="IPR005260">
    <property type="entry name" value="Asp_kin_monofn"/>
</dbReference>
<evidence type="ECO:0000256" key="3">
    <source>
        <dbReference type="ARBA" id="ARBA00022679"/>
    </source>
</evidence>
<dbReference type="SUPFAM" id="SSF53633">
    <property type="entry name" value="Carbamate kinase-like"/>
    <property type="match status" value="1"/>
</dbReference>
<gene>
    <name evidence="12" type="ORF">NM125_05295</name>
</gene>
<sequence length="453" mass="50309">MQINVLKFGGTSMADHKTWKQVLEIINKYEFPVVVVSATARTTRRLVEAGELAARGKLKEALEISDSIKERHNQIVEDFLKENPHEKNKLIKDSCRKNTEAKISKLNKLLTYTERQSTLSPQMKDAIAGMGEQISSYLLAQCGLALNMMTQHIEARKIIKTDAEYGKANPNLLEINQRCGSLETVLENGFIPIIGGFYGESPKKTITTLGFEGSDYTASLIGGAVNAETIEIWTDVSGIYTSDPRFIPEAKPLDEMSYFDATEMAYFGAKVLHPSTLKPAQERNIPVFVKNMFEPEAAGTKIIRESHHELDVLAMSFKRDIATLTISAYETVMGYSFLTKVFSVLEKHRLAVDAVNTTEASVTIALSDSALLDTLSKEFIEVGNVSLTKDKGLLTLIGCSVNSAQKLTEHIFGALGDIPLDLISFSKEKRILNLVLNNEELIEVAKRIHKKLF</sequence>
<evidence type="ECO:0000256" key="6">
    <source>
        <dbReference type="ARBA" id="ARBA00022840"/>
    </source>
</evidence>